<sequence>MTADARQRAVTNSQNGGTCIISGAKDGSVKHCHVLPRATESSVLTSLEWWWGMKKESLNVDSSRNQAFLRADLHVLWDRGYIAILPLPGVVKEYLEKWQDGGRHIMLEVSRCKPIIYLVAGARPQGNSAIRRGFTYGFNKLKLIQSHASPVFMILNAAIKIKENKELWVKAMKVVYGRLHINVDASRVADDILTLSDLWTAPHPREAQSIRKEEKGEAVEDAPSLPVIVPSGEPMTPKRAKAPVGPGGLEMDKCSELKAHKPEGEPYVSNLKSFAAQLASTGSRCLLSLHENKSIQCCHVIPRRTTDDRRKRLAAWWGLVDLDINSPFNIFLLRADIHYLWDKGHLIFVPEPRIIEEYLKQDIVPIDVGMSLDELFQVCDGPVYRYCVVSHCDLPDTKRNAAVPREFKAIGWMKSRVPPPFAIYNAGLALSMDAEPIDFTMALDAFYKKHKVKFKAIDVPHNMGALVYRWISKMPNDESVPLASQDALFN</sequence>
<proteinExistence type="predicted"/>
<feature type="domain" description="HNH nuclease" evidence="2">
    <location>
        <begin position="19"/>
        <end position="84"/>
    </location>
</feature>
<gene>
    <name evidence="3" type="ORF">IEO21_10245</name>
</gene>
<dbReference type="Pfam" id="PF13391">
    <property type="entry name" value="HNH_2"/>
    <property type="match status" value="2"/>
</dbReference>
<name>A0A8H7NSU3_9APHY</name>
<reference evidence="3" key="1">
    <citation type="submission" date="2020-11" db="EMBL/GenBank/DDBJ databases">
        <authorList>
            <person name="Koelle M."/>
            <person name="Horta M.A.C."/>
            <person name="Nowrousian M."/>
            <person name="Ohm R.A."/>
            <person name="Benz P."/>
            <person name="Pilgard A."/>
        </authorList>
    </citation>
    <scope>NUCLEOTIDE SEQUENCE</scope>
    <source>
        <strain evidence="3">FPRL280</strain>
    </source>
</reference>
<evidence type="ECO:0000313" key="3">
    <source>
        <dbReference type="EMBL" id="KAF9800969.1"/>
    </source>
</evidence>
<evidence type="ECO:0000256" key="1">
    <source>
        <dbReference type="SAM" id="MobiDB-lite"/>
    </source>
</evidence>
<reference evidence="3" key="2">
    <citation type="journal article" name="Front. Microbiol.">
        <title>Degradative Capacity of Two Strains of Rhodonia placenta: From Phenotype to Genotype.</title>
        <authorList>
            <person name="Kolle M."/>
            <person name="Horta M.A.C."/>
            <person name="Nowrousian M."/>
            <person name="Ohm R.A."/>
            <person name="Benz J.P."/>
            <person name="Pilgard A."/>
        </authorList>
    </citation>
    <scope>NUCLEOTIDE SEQUENCE</scope>
    <source>
        <strain evidence="3">FPRL280</strain>
    </source>
</reference>
<evidence type="ECO:0000259" key="2">
    <source>
        <dbReference type="Pfam" id="PF13391"/>
    </source>
</evidence>
<feature type="region of interest" description="Disordered" evidence="1">
    <location>
        <begin position="225"/>
        <end position="247"/>
    </location>
</feature>
<accession>A0A8H7NSU3</accession>
<dbReference type="Proteomes" id="UP000639403">
    <property type="component" value="Unassembled WGS sequence"/>
</dbReference>
<protein>
    <recommendedName>
        <fullName evidence="2">HNH nuclease domain-containing protein</fullName>
    </recommendedName>
</protein>
<organism evidence="3 4">
    <name type="scientific">Rhodonia placenta</name>
    <dbReference type="NCBI Taxonomy" id="104341"/>
    <lineage>
        <taxon>Eukaryota</taxon>
        <taxon>Fungi</taxon>
        <taxon>Dikarya</taxon>
        <taxon>Basidiomycota</taxon>
        <taxon>Agaricomycotina</taxon>
        <taxon>Agaricomycetes</taxon>
        <taxon>Polyporales</taxon>
        <taxon>Adustoporiaceae</taxon>
        <taxon>Rhodonia</taxon>
    </lineage>
</organism>
<dbReference type="InterPro" id="IPR003615">
    <property type="entry name" value="HNH_nuc"/>
</dbReference>
<dbReference type="AlphaFoldDB" id="A0A8H7NSU3"/>
<feature type="domain" description="HNH nuclease" evidence="2">
    <location>
        <begin position="285"/>
        <end position="349"/>
    </location>
</feature>
<comment type="caution">
    <text evidence="3">The sequence shown here is derived from an EMBL/GenBank/DDBJ whole genome shotgun (WGS) entry which is preliminary data.</text>
</comment>
<evidence type="ECO:0000313" key="4">
    <source>
        <dbReference type="Proteomes" id="UP000639403"/>
    </source>
</evidence>
<dbReference type="EMBL" id="JADOXO010000718">
    <property type="protein sequence ID" value="KAF9800969.1"/>
    <property type="molecule type" value="Genomic_DNA"/>
</dbReference>